<feature type="region of interest" description="Disordered" evidence="4">
    <location>
        <begin position="1"/>
        <end position="62"/>
    </location>
</feature>
<evidence type="ECO:0000259" key="5">
    <source>
        <dbReference type="Pfam" id="PF03364"/>
    </source>
</evidence>
<reference evidence="6 7" key="1">
    <citation type="submission" date="2017-03" db="EMBL/GenBank/DDBJ databases">
        <title>WGS assembly of Porphyra umbilicalis.</title>
        <authorList>
            <person name="Brawley S.H."/>
            <person name="Blouin N.A."/>
            <person name="Ficko-Blean E."/>
            <person name="Wheeler G.L."/>
            <person name="Lohr M."/>
            <person name="Goodson H.V."/>
            <person name="Jenkins J.W."/>
            <person name="Blaby-Haas C.E."/>
            <person name="Helliwell K.E."/>
            <person name="Chan C."/>
            <person name="Marriage T."/>
            <person name="Bhattacharya D."/>
            <person name="Klein A.S."/>
            <person name="Badis Y."/>
            <person name="Brodie J."/>
            <person name="Cao Y."/>
            <person name="Collen J."/>
            <person name="Dittami S.M."/>
            <person name="Gachon C.M."/>
            <person name="Green B.R."/>
            <person name="Karpowicz S."/>
            <person name="Kim J.W."/>
            <person name="Kudahl U."/>
            <person name="Lin S."/>
            <person name="Michel G."/>
            <person name="Mittag M."/>
            <person name="Olson B.J."/>
            <person name="Pangilinan J."/>
            <person name="Peng Y."/>
            <person name="Qiu H."/>
            <person name="Shu S."/>
            <person name="Singer J.T."/>
            <person name="Smith A.G."/>
            <person name="Sprecher B.N."/>
            <person name="Wagner V."/>
            <person name="Wang W."/>
            <person name="Wang Z.-Y."/>
            <person name="Yan J."/>
            <person name="Yarish C."/>
            <person name="Zoeuner-Riek S."/>
            <person name="Zhuang Y."/>
            <person name="Zou Y."/>
            <person name="Lindquist E.A."/>
            <person name="Grimwood J."/>
            <person name="Barry K."/>
            <person name="Rokhsar D.S."/>
            <person name="Schmutz J."/>
            <person name="Stiller J.W."/>
            <person name="Grossman A.R."/>
            <person name="Prochnik S.E."/>
        </authorList>
    </citation>
    <scope>NUCLEOTIDE SEQUENCE [LARGE SCALE GENOMIC DNA]</scope>
    <source>
        <strain evidence="6">4086291</strain>
    </source>
</reference>
<dbReference type="GO" id="GO:0048039">
    <property type="term" value="F:ubiquinone binding"/>
    <property type="evidence" value="ECO:0007669"/>
    <property type="project" value="InterPro"/>
</dbReference>
<dbReference type="Gene3D" id="3.30.530.20">
    <property type="match status" value="1"/>
</dbReference>
<comment type="subunit">
    <text evidence="2">Interacts with coenzyme Q.</text>
</comment>
<comment type="function">
    <text evidence="3">Required for the function of coenzyme Q in the respiratory chain. May serve as a chaperone or may be involved in the transport of Q6 from its site of synthesis to the catalytic sites of the respiratory complexes.</text>
</comment>
<evidence type="ECO:0000313" key="7">
    <source>
        <dbReference type="Proteomes" id="UP000218209"/>
    </source>
</evidence>
<dbReference type="GO" id="GO:0005739">
    <property type="term" value="C:mitochondrion"/>
    <property type="evidence" value="ECO:0007669"/>
    <property type="project" value="TreeGrafter"/>
</dbReference>
<accession>A0A1X6NXX1</accession>
<evidence type="ECO:0000256" key="2">
    <source>
        <dbReference type="ARBA" id="ARBA00011814"/>
    </source>
</evidence>
<feature type="compositionally biased region" description="Low complexity" evidence="4">
    <location>
        <begin position="45"/>
        <end position="56"/>
    </location>
</feature>
<dbReference type="GO" id="GO:0045333">
    <property type="term" value="P:cellular respiration"/>
    <property type="evidence" value="ECO:0007669"/>
    <property type="project" value="InterPro"/>
</dbReference>
<dbReference type="InterPro" id="IPR023393">
    <property type="entry name" value="START-like_dom_sf"/>
</dbReference>
<evidence type="ECO:0000313" key="6">
    <source>
        <dbReference type="EMBL" id="OSX73223.1"/>
    </source>
</evidence>
<feature type="compositionally biased region" description="Low complexity" evidence="4">
    <location>
        <begin position="87"/>
        <end position="96"/>
    </location>
</feature>
<dbReference type="SUPFAM" id="SSF55961">
    <property type="entry name" value="Bet v1-like"/>
    <property type="match status" value="1"/>
</dbReference>
<name>A0A1X6NXX1_PORUM</name>
<dbReference type="PANTHER" id="PTHR12901:SF10">
    <property type="entry name" value="COENZYME Q-BINDING PROTEIN COQ10, MITOCHONDRIAL"/>
    <property type="match status" value="1"/>
</dbReference>
<gene>
    <name evidence="6" type="ORF">BU14_0368s0023</name>
</gene>
<dbReference type="Proteomes" id="UP000218209">
    <property type="component" value="Unassembled WGS sequence"/>
</dbReference>
<evidence type="ECO:0000256" key="4">
    <source>
        <dbReference type="SAM" id="MobiDB-lite"/>
    </source>
</evidence>
<feature type="region of interest" description="Disordered" evidence="4">
    <location>
        <begin position="75"/>
        <end position="98"/>
    </location>
</feature>
<protein>
    <recommendedName>
        <fullName evidence="5">Coenzyme Q-binding protein COQ10 START domain-containing protein</fullName>
    </recommendedName>
</protein>
<dbReference type="EMBL" id="KV919011">
    <property type="protein sequence ID" value="OSX73223.1"/>
    <property type="molecule type" value="Genomic_DNA"/>
</dbReference>
<sequence length="286" mass="29961">MPPLVAAAVTGAPPLPRPDGLVAPSPPLSKGVPPLLSGRWPPPSSLSGAAAPSLTAGGWGSPATSGAPVGLALHARGVSTSPPNPPQAAADAATDPNTRHHYERRLVPFSPDAIQAIVADVGSYSAFVPWCTASTVTAVHADDGAGRRRLSADLGIGFRLLSETYTSDVEVRPGAVRAVVPRNALFEFLVNEWTFEAVPRSPGGAWGGNDADNSVSEDVDIASVDRVDEKDTLLRLFRAQLGGRDCLSWAVENIVHVEAKRNAVDMLLRKLASLRRSFSGGEPMEM</sequence>
<dbReference type="OrthoDB" id="292693at2759"/>
<comment type="similarity">
    <text evidence="1">Belongs to the COQ10 family.</text>
</comment>
<evidence type="ECO:0000256" key="1">
    <source>
        <dbReference type="ARBA" id="ARBA00006885"/>
    </source>
</evidence>
<dbReference type="PANTHER" id="PTHR12901">
    <property type="entry name" value="SPERM PROTEIN HOMOLOG"/>
    <property type="match status" value="1"/>
</dbReference>
<feature type="domain" description="Coenzyme Q-binding protein COQ10 START" evidence="5">
    <location>
        <begin position="107"/>
        <end position="210"/>
    </location>
</feature>
<organism evidence="6 7">
    <name type="scientific">Porphyra umbilicalis</name>
    <name type="common">Purple laver</name>
    <name type="synonym">Red alga</name>
    <dbReference type="NCBI Taxonomy" id="2786"/>
    <lineage>
        <taxon>Eukaryota</taxon>
        <taxon>Rhodophyta</taxon>
        <taxon>Bangiophyceae</taxon>
        <taxon>Bangiales</taxon>
        <taxon>Bangiaceae</taxon>
        <taxon>Porphyra</taxon>
    </lineage>
</organism>
<proteinExistence type="inferred from homology"/>
<dbReference type="AlphaFoldDB" id="A0A1X6NXX1"/>
<keyword evidence="7" id="KW-1185">Reference proteome</keyword>
<dbReference type="InterPro" id="IPR005031">
    <property type="entry name" value="COQ10_START"/>
</dbReference>
<evidence type="ECO:0000256" key="3">
    <source>
        <dbReference type="ARBA" id="ARBA00024947"/>
    </source>
</evidence>
<dbReference type="InterPro" id="IPR044996">
    <property type="entry name" value="COQ10-like"/>
</dbReference>
<dbReference type="Pfam" id="PF03364">
    <property type="entry name" value="Polyketide_cyc"/>
    <property type="match status" value="1"/>
</dbReference>